<feature type="signal peptide" evidence="2">
    <location>
        <begin position="1"/>
        <end position="21"/>
    </location>
</feature>
<accession>A0A9X1U5P0</accession>
<feature type="domain" description="Secretion system C-terminal sorting" evidence="3">
    <location>
        <begin position="237"/>
        <end position="303"/>
    </location>
</feature>
<protein>
    <submittedName>
        <fullName evidence="4">T9SS type A sorting domain-containing protein</fullName>
    </submittedName>
</protein>
<evidence type="ECO:0000256" key="1">
    <source>
        <dbReference type="ARBA" id="ARBA00022729"/>
    </source>
</evidence>
<name>A0A9X1U5P0_9FLAO</name>
<organism evidence="4 5">
    <name type="scientific">Aequorivita xiaoshiensis</name>
    <dbReference type="NCBI Taxonomy" id="2874476"/>
    <lineage>
        <taxon>Bacteria</taxon>
        <taxon>Pseudomonadati</taxon>
        <taxon>Bacteroidota</taxon>
        <taxon>Flavobacteriia</taxon>
        <taxon>Flavobacteriales</taxon>
        <taxon>Flavobacteriaceae</taxon>
        <taxon>Aequorivita</taxon>
    </lineage>
</organism>
<evidence type="ECO:0000256" key="2">
    <source>
        <dbReference type="SAM" id="SignalP"/>
    </source>
</evidence>
<dbReference type="NCBIfam" id="TIGR04183">
    <property type="entry name" value="Por_Secre_tail"/>
    <property type="match status" value="1"/>
</dbReference>
<dbReference type="InterPro" id="IPR026444">
    <property type="entry name" value="Secre_tail"/>
</dbReference>
<dbReference type="Proteomes" id="UP001139462">
    <property type="component" value="Unassembled WGS sequence"/>
</dbReference>
<dbReference type="GO" id="GO:0004553">
    <property type="term" value="F:hydrolase activity, hydrolyzing O-glycosyl compounds"/>
    <property type="evidence" value="ECO:0007669"/>
    <property type="project" value="UniProtKB-ARBA"/>
</dbReference>
<feature type="chain" id="PRO_5040816225" evidence="2">
    <location>
        <begin position="22"/>
        <end position="305"/>
    </location>
</feature>
<gene>
    <name evidence="4" type="ORF">K8344_04615</name>
</gene>
<dbReference type="Gene3D" id="2.60.120.200">
    <property type="match status" value="1"/>
</dbReference>
<evidence type="ECO:0000313" key="5">
    <source>
        <dbReference type="Proteomes" id="UP001139462"/>
    </source>
</evidence>
<keyword evidence="5" id="KW-1185">Reference proteome</keyword>
<dbReference type="AlphaFoldDB" id="A0A9X1U5P0"/>
<sequence length="305" mass="33993">MKKIYTLFVLVSILNVSLLNAQEYFSFEAEEGYTLGNIDGQQGWITTGLGNGERTELQVVTDELAKVGERSLKINHDPQASSQPFPIMGAFYALDTPMDRTNFSMSYSINVANPPGANSSVFALECGSVVDEKLVLEIYFSYDGRILILENAGNEFIVTEIGNWQEDTWYDVAISGEGEVVSYYLNGELKHEGALLYNIDDLRFAHDNFSGSAFFDDISINYSPLGVQDVIATSWNIYPNPVESVLNLSGLEEAHSLTIFDISGKKIEQFNEFTNQIDVSHLQNGIYMLQLDTPNGPVTKKFIKK</sequence>
<dbReference type="Pfam" id="PF18962">
    <property type="entry name" value="Por_Secre_tail"/>
    <property type="match status" value="1"/>
</dbReference>
<reference evidence="4" key="1">
    <citation type="submission" date="2021-09" db="EMBL/GenBank/DDBJ databases">
        <title>Genome of Aequorivita sp. strain F64183.</title>
        <authorList>
            <person name="Wang Y."/>
        </authorList>
    </citation>
    <scope>NUCLEOTIDE SEQUENCE</scope>
    <source>
        <strain evidence="4">F64183</strain>
    </source>
</reference>
<proteinExistence type="predicted"/>
<comment type="caution">
    <text evidence="4">The sequence shown here is derived from an EMBL/GenBank/DDBJ whole genome shotgun (WGS) entry which is preliminary data.</text>
</comment>
<evidence type="ECO:0000313" key="4">
    <source>
        <dbReference type="EMBL" id="MCG2430392.1"/>
    </source>
</evidence>
<dbReference type="SUPFAM" id="SSF49899">
    <property type="entry name" value="Concanavalin A-like lectins/glucanases"/>
    <property type="match status" value="1"/>
</dbReference>
<evidence type="ECO:0000259" key="3">
    <source>
        <dbReference type="Pfam" id="PF18962"/>
    </source>
</evidence>
<dbReference type="EMBL" id="JAIRBB010000002">
    <property type="protein sequence ID" value="MCG2430392.1"/>
    <property type="molecule type" value="Genomic_DNA"/>
</dbReference>
<dbReference type="GO" id="GO:0005975">
    <property type="term" value="P:carbohydrate metabolic process"/>
    <property type="evidence" value="ECO:0007669"/>
    <property type="project" value="UniProtKB-ARBA"/>
</dbReference>
<keyword evidence="1 2" id="KW-0732">Signal</keyword>
<dbReference type="InterPro" id="IPR013320">
    <property type="entry name" value="ConA-like_dom_sf"/>
</dbReference>
<dbReference type="RefSeq" id="WP_237607089.1">
    <property type="nucleotide sequence ID" value="NZ_JAIRBB010000002.1"/>
</dbReference>